<gene>
    <name evidence="9" type="ORF">F6R98_15550</name>
</gene>
<evidence type="ECO:0000256" key="2">
    <source>
        <dbReference type="ARBA" id="ARBA00006939"/>
    </source>
</evidence>
<comment type="similarity">
    <text evidence="2">Belongs to the ZIP transporter (TC 2.A.5) family.</text>
</comment>
<evidence type="ECO:0000313" key="9">
    <source>
        <dbReference type="EMBL" id="QFY43869.1"/>
    </source>
</evidence>
<organism evidence="9 10">
    <name type="scientific">Candidatus Methylospira mobilis</name>
    <dbReference type="NCBI Taxonomy" id="1808979"/>
    <lineage>
        <taxon>Bacteria</taxon>
        <taxon>Pseudomonadati</taxon>
        <taxon>Pseudomonadota</taxon>
        <taxon>Gammaproteobacteria</taxon>
        <taxon>Methylococcales</taxon>
        <taxon>Methylococcaceae</taxon>
        <taxon>Candidatus Methylospira</taxon>
    </lineage>
</organism>
<keyword evidence="4 8" id="KW-0812">Transmembrane</keyword>
<dbReference type="InterPro" id="IPR003689">
    <property type="entry name" value="ZIP"/>
</dbReference>
<dbReference type="FunCoup" id="A0A5Q0BJZ2">
    <property type="interactions" value="249"/>
</dbReference>
<evidence type="ECO:0000256" key="3">
    <source>
        <dbReference type="ARBA" id="ARBA00022475"/>
    </source>
</evidence>
<evidence type="ECO:0000256" key="1">
    <source>
        <dbReference type="ARBA" id="ARBA00004651"/>
    </source>
</evidence>
<evidence type="ECO:0000256" key="4">
    <source>
        <dbReference type="ARBA" id="ARBA00022692"/>
    </source>
</evidence>
<feature type="transmembrane region" description="Helical" evidence="8">
    <location>
        <begin position="279"/>
        <end position="297"/>
    </location>
</feature>
<feature type="transmembrane region" description="Helical" evidence="8">
    <location>
        <begin position="110"/>
        <end position="130"/>
    </location>
</feature>
<evidence type="ECO:0000256" key="7">
    <source>
        <dbReference type="ARBA" id="ARBA00023136"/>
    </source>
</evidence>
<feature type="transmembrane region" description="Helical" evidence="8">
    <location>
        <begin position="250"/>
        <end position="267"/>
    </location>
</feature>
<reference evidence="9 10" key="1">
    <citation type="submission" date="2019-09" db="EMBL/GenBank/DDBJ databases">
        <title>Ecophysiology of the spiral-shaped methanotroph Methylospira mobilis as revealed by the complete genome sequence.</title>
        <authorList>
            <person name="Oshkin I.Y."/>
            <person name="Dedysh S.N."/>
            <person name="Miroshnikov K."/>
            <person name="Danilova O.V."/>
            <person name="Hakobyan A."/>
            <person name="Liesack W."/>
        </authorList>
    </citation>
    <scope>NUCLEOTIDE SEQUENCE [LARGE SCALE GENOMIC DNA]</scope>
    <source>
        <strain evidence="9 10">Shm1</strain>
    </source>
</reference>
<dbReference type="GO" id="GO:0005886">
    <property type="term" value="C:plasma membrane"/>
    <property type="evidence" value="ECO:0007669"/>
    <property type="project" value="UniProtKB-SubCell"/>
</dbReference>
<evidence type="ECO:0000256" key="5">
    <source>
        <dbReference type="ARBA" id="ARBA00022833"/>
    </source>
</evidence>
<feature type="transmembrane region" description="Helical" evidence="8">
    <location>
        <begin position="188"/>
        <end position="209"/>
    </location>
</feature>
<keyword evidence="5" id="KW-0862">Zinc</keyword>
<comment type="subcellular location">
    <subcellularLocation>
        <location evidence="1">Cell membrane</location>
        <topology evidence="1">Multi-pass membrane protein</topology>
    </subcellularLocation>
</comment>
<dbReference type="Proteomes" id="UP000325755">
    <property type="component" value="Chromosome"/>
</dbReference>
<keyword evidence="3" id="KW-1003">Cell membrane</keyword>
<evidence type="ECO:0000256" key="8">
    <source>
        <dbReference type="SAM" id="Phobius"/>
    </source>
</evidence>
<feature type="transmembrane region" description="Helical" evidence="8">
    <location>
        <begin position="20"/>
        <end position="41"/>
    </location>
</feature>
<feature type="transmembrane region" description="Helical" evidence="8">
    <location>
        <begin position="221"/>
        <end position="244"/>
    </location>
</feature>
<dbReference type="Pfam" id="PF02535">
    <property type="entry name" value="Zip"/>
    <property type="match status" value="1"/>
</dbReference>
<accession>A0A5Q0BJZ2</accession>
<keyword evidence="10" id="KW-1185">Reference proteome</keyword>
<sequence>MTSAGKFSLYDRFRSQSSLIQILIVVSSVLFIGTAILSYLYFFINPIVAYASLASILAGLATGVGALPALLFREIKQKLLLTMLGGAAGVMLAATSFSLIVPGIHYGNEIWPGKGVVIMAAGILVGALFLELSDRYLPLHRFLLQREDQDGSLRKIWLFIGAIALHNFPEGAAVGISFGSNDWHNGTALAIAVALQNIPEGLAVALPLVGLGYPRRQAVTIAALTGLVEPVGGFLGISAVSAFYPLLSGGMAFAAGAMLFVISDDIIPRTQSQGKSRSATFALLIGFVVMMMLDNMLV</sequence>
<feature type="transmembrane region" description="Helical" evidence="8">
    <location>
        <begin position="79"/>
        <end position="104"/>
    </location>
</feature>
<dbReference type="AlphaFoldDB" id="A0A5Q0BJZ2"/>
<feature type="transmembrane region" description="Helical" evidence="8">
    <location>
        <begin position="151"/>
        <end position="168"/>
    </location>
</feature>
<feature type="transmembrane region" description="Helical" evidence="8">
    <location>
        <begin position="47"/>
        <end position="72"/>
    </location>
</feature>
<keyword evidence="7 8" id="KW-0472">Membrane</keyword>
<dbReference type="GO" id="GO:0005385">
    <property type="term" value="F:zinc ion transmembrane transporter activity"/>
    <property type="evidence" value="ECO:0007669"/>
    <property type="project" value="TreeGrafter"/>
</dbReference>
<dbReference type="RefSeq" id="WP_153249846.1">
    <property type="nucleotide sequence ID" value="NZ_CP044205.1"/>
</dbReference>
<evidence type="ECO:0000256" key="6">
    <source>
        <dbReference type="ARBA" id="ARBA00022989"/>
    </source>
</evidence>
<dbReference type="PANTHER" id="PTHR11040:SF211">
    <property type="entry name" value="ZINC TRANSPORTER ZIP11"/>
    <property type="match status" value="1"/>
</dbReference>
<dbReference type="KEGG" id="mmob:F6R98_15550"/>
<dbReference type="PANTHER" id="PTHR11040">
    <property type="entry name" value="ZINC/IRON TRANSPORTER"/>
    <property type="match status" value="1"/>
</dbReference>
<keyword evidence="6 8" id="KW-1133">Transmembrane helix</keyword>
<dbReference type="InParanoid" id="A0A5Q0BJZ2"/>
<protein>
    <submittedName>
        <fullName evidence="9">ZIP family metal transporter</fullName>
    </submittedName>
</protein>
<dbReference type="OrthoDB" id="9787346at2"/>
<proteinExistence type="inferred from homology"/>
<name>A0A5Q0BJZ2_9GAMM</name>
<dbReference type="EMBL" id="CP044205">
    <property type="protein sequence ID" value="QFY43869.1"/>
    <property type="molecule type" value="Genomic_DNA"/>
</dbReference>
<evidence type="ECO:0000313" key="10">
    <source>
        <dbReference type="Proteomes" id="UP000325755"/>
    </source>
</evidence>